<dbReference type="AlphaFoldDB" id="A0A445MCK2"/>
<organism evidence="3">
    <name type="scientific">Ensete ventricosum</name>
    <name type="common">Abyssinian banana</name>
    <name type="synonym">Musa ensete</name>
    <dbReference type="NCBI Taxonomy" id="4639"/>
    <lineage>
        <taxon>Eukaryota</taxon>
        <taxon>Viridiplantae</taxon>
        <taxon>Streptophyta</taxon>
        <taxon>Embryophyta</taxon>
        <taxon>Tracheophyta</taxon>
        <taxon>Spermatophyta</taxon>
        <taxon>Magnoliopsida</taxon>
        <taxon>Liliopsida</taxon>
        <taxon>Zingiberales</taxon>
        <taxon>Musaceae</taxon>
        <taxon>Ensete</taxon>
    </lineage>
</organism>
<evidence type="ECO:0008006" key="4">
    <source>
        <dbReference type="Google" id="ProtNLM"/>
    </source>
</evidence>
<accession>A0A445MCK2</accession>
<keyword evidence="2" id="KW-0732">Signal</keyword>
<evidence type="ECO:0000256" key="1">
    <source>
        <dbReference type="SAM" id="MobiDB-lite"/>
    </source>
</evidence>
<feature type="signal peptide" evidence="2">
    <location>
        <begin position="1"/>
        <end position="20"/>
    </location>
</feature>
<evidence type="ECO:0000256" key="2">
    <source>
        <dbReference type="SAM" id="SignalP"/>
    </source>
</evidence>
<feature type="compositionally biased region" description="Gly residues" evidence="1">
    <location>
        <begin position="98"/>
        <end position="108"/>
    </location>
</feature>
<dbReference type="EMBL" id="KV875616">
    <property type="protein sequence ID" value="RZR72010.1"/>
    <property type="molecule type" value="Genomic_DNA"/>
</dbReference>
<proteinExistence type="predicted"/>
<name>A0A445MCK2_ENSVE</name>
<dbReference type="Proteomes" id="UP000290560">
    <property type="component" value="Unassembled WGS sequence"/>
</dbReference>
<evidence type="ECO:0000313" key="3">
    <source>
        <dbReference type="EMBL" id="RZR72010.1"/>
    </source>
</evidence>
<feature type="chain" id="PRO_5019047291" description="Secreted protein" evidence="2">
    <location>
        <begin position="21"/>
        <end position="108"/>
    </location>
</feature>
<feature type="region of interest" description="Disordered" evidence="1">
    <location>
        <begin position="63"/>
        <end position="108"/>
    </location>
</feature>
<gene>
    <name evidence="3" type="ORF">BHM03_00009480</name>
</gene>
<sequence length="108" mass="11627">MERLILVVVEELLLCLLCAGAHRHAAFAHWPEPLKGPAGPRFHLLVGPVVQVRVSARAVPVTPEPTRVRTGAHRVPETPKRSVSRPIVDERMRSRTGGSTGPAHGPGA</sequence>
<protein>
    <recommendedName>
        <fullName evidence="4">Secreted protein</fullName>
    </recommendedName>
</protein>
<reference evidence="3" key="1">
    <citation type="journal article" date="2018" name="Data Brief">
        <title>Genome sequence data from 17 accessions of Ensete ventricosum, a staple food crop for millions in Ethiopia.</title>
        <authorList>
            <person name="Yemataw Z."/>
            <person name="Muzemil S."/>
            <person name="Ambachew D."/>
            <person name="Tripathi L."/>
            <person name="Tesfaye K."/>
            <person name="Chala A."/>
            <person name="Farbos A."/>
            <person name="O'Neill P."/>
            <person name="Moore K."/>
            <person name="Grant M."/>
            <person name="Studholme D.J."/>
        </authorList>
    </citation>
    <scope>NUCLEOTIDE SEQUENCE [LARGE SCALE GENOMIC DNA]</scope>
    <source>
        <tissue evidence="3">Leaf</tissue>
    </source>
</reference>